<accession>A0A0D0DG72</accession>
<dbReference type="HOGENOM" id="CLU_2073904_0_0_1"/>
<gene>
    <name evidence="1" type="ORF">PAXRUDRAFT_408696</name>
</gene>
<reference evidence="2" key="2">
    <citation type="submission" date="2015-01" db="EMBL/GenBank/DDBJ databases">
        <title>Evolutionary Origins and Diversification of the Mycorrhizal Mutualists.</title>
        <authorList>
            <consortium name="DOE Joint Genome Institute"/>
            <consortium name="Mycorrhizal Genomics Consortium"/>
            <person name="Kohler A."/>
            <person name="Kuo A."/>
            <person name="Nagy L.G."/>
            <person name="Floudas D."/>
            <person name="Copeland A."/>
            <person name="Barry K.W."/>
            <person name="Cichocki N."/>
            <person name="Veneault-Fourrey C."/>
            <person name="LaButti K."/>
            <person name="Lindquist E.A."/>
            <person name="Lipzen A."/>
            <person name="Lundell T."/>
            <person name="Morin E."/>
            <person name="Murat C."/>
            <person name="Riley R."/>
            <person name="Ohm R."/>
            <person name="Sun H."/>
            <person name="Tunlid A."/>
            <person name="Henrissat B."/>
            <person name="Grigoriev I.V."/>
            <person name="Hibbett D.S."/>
            <person name="Martin F."/>
        </authorList>
    </citation>
    <scope>NUCLEOTIDE SEQUENCE [LARGE SCALE GENOMIC DNA]</scope>
    <source>
        <strain evidence="2">Ve08.2h10</strain>
    </source>
</reference>
<evidence type="ECO:0000313" key="2">
    <source>
        <dbReference type="Proteomes" id="UP000054538"/>
    </source>
</evidence>
<reference evidence="1 2" key="1">
    <citation type="submission" date="2014-04" db="EMBL/GenBank/DDBJ databases">
        <authorList>
            <consortium name="DOE Joint Genome Institute"/>
            <person name="Kuo A."/>
            <person name="Kohler A."/>
            <person name="Jargeat P."/>
            <person name="Nagy L.G."/>
            <person name="Floudas D."/>
            <person name="Copeland A."/>
            <person name="Barry K.W."/>
            <person name="Cichocki N."/>
            <person name="Veneault-Fourrey C."/>
            <person name="LaButti K."/>
            <person name="Lindquist E.A."/>
            <person name="Lipzen A."/>
            <person name="Lundell T."/>
            <person name="Morin E."/>
            <person name="Murat C."/>
            <person name="Sun H."/>
            <person name="Tunlid A."/>
            <person name="Henrissat B."/>
            <person name="Grigoriev I.V."/>
            <person name="Hibbett D.S."/>
            <person name="Martin F."/>
            <person name="Nordberg H.P."/>
            <person name="Cantor M.N."/>
            <person name="Hua S.X."/>
        </authorList>
    </citation>
    <scope>NUCLEOTIDE SEQUENCE [LARGE SCALE GENOMIC DNA]</scope>
    <source>
        <strain evidence="1 2">Ve08.2h10</strain>
    </source>
</reference>
<sequence>MINYLPLDIPGSCLPQCVGGSMAFKSPCRSLALCGSRREGPAGRSSVPMSSEDDQLALLDSWPTLHLALSGDNTRERIPSYAPAERISYFVVPSFPVSILFPTFPSGRLYSFVDSALS</sequence>
<name>A0A0D0DG72_9AGAM</name>
<evidence type="ECO:0000313" key="1">
    <source>
        <dbReference type="EMBL" id="KIK76865.1"/>
    </source>
</evidence>
<dbReference type="AlphaFoldDB" id="A0A0D0DG72"/>
<protein>
    <submittedName>
        <fullName evidence="1">Unplaced genomic scaffold scaffold_2435, whole genome shotgun sequence</fullName>
    </submittedName>
</protein>
<organism evidence="1 2">
    <name type="scientific">Paxillus rubicundulus Ve08.2h10</name>
    <dbReference type="NCBI Taxonomy" id="930991"/>
    <lineage>
        <taxon>Eukaryota</taxon>
        <taxon>Fungi</taxon>
        <taxon>Dikarya</taxon>
        <taxon>Basidiomycota</taxon>
        <taxon>Agaricomycotina</taxon>
        <taxon>Agaricomycetes</taxon>
        <taxon>Agaricomycetidae</taxon>
        <taxon>Boletales</taxon>
        <taxon>Paxilineae</taxon>
        <taxon>Paxillaceae</taxon>
        <taxon>Paxillus</taxon>
    </lineage>
</organism>
<dbReference type="InParanoid" id="A0A0D0DG72"/>
<dbReference type="Proteomes" id="UP000054538">
    <property type="component" value="Unassembled WGS sequence"/>
</dbReference>
<dbReference type="EMBL" id="KN827257">
    <property type="protein sequence ID" value="KIK76865.1"/>
    <property type="molecule type" value="Genomic_DNA"/>
</dbReference>
<proteinExistence type="predicted"/>
<keyword evidence="2" id="KW-1185">Reference proteome</keyword>